<accession>F4PSI4</accession>
<reference evidence="13" key="1">
    <citation type="journal article" date="2011" name="Genome Res.">
        <title>Phylogeny-wide analysis of social amoeba genomes highlights ancient origins for complex intercellular communication.</title>
        <authorList>
            <person name="Heidel A.J."/>
            <person name="Lawal H.M."/>
            <person name="Felder M."/>
            <person name="Schilde C."/>
            <person name="Helps N.R."/>
            <person name="Tunggal B."/>
            <person name="Rivero F."/>
            <person name="John U."/>
            <person name="Schleicher M."/>
            <person name="Eichinger L."/>
            <person name="Platzer M."/>
            <person name="Noegel A.A."/>
            <person name="Schaap P."/>
            <person name="Gloeckner G."/>
        </authorList>
    </citation>
    <scope>NUCLEOTIDE SEQUENCE [LARGE SCALE GENOMIC DNA]</scope>
    <source>
        <strain evidence="13">SH3</strain>
    </source>
</reference>
<feature type="binding site" evidence="9">
    <location>
        <position position="276"/>
    </location>
    <ligand>
        <name>ATP</name>
        <dbReference type="ChEBI" id="CHEBI:30616"/>
    </ligand>
</feature>
<dbReference type="InterPro" id="IPR017441">
    <property type="entry name" value="Protein_kinase_ATP_BS"/>
</dbReference>
<dbReference type="InterPro" id="IPR008271">
    <property type="entry name" value="Ser/Thr_kinase_AS"/>
</dbReference>
<dbReference type="PANTHER" id="PTHR11042:SF190">
    <property type="entry name" value="MITOSIS INHIBITOR PROTEIN KINASE MIK1"/>
    <property type="match status" value="1"/>
</dbReference>
<dbReference type="PROSITE" id="PS00107">
    <property type="entry name" value="PROTEIN_KINASE_ATP"/>
    <property type="match status" value="1"/>
</dbReference>
<dbReference type="InterPro" id="IPR050339">
    <property type="entry name" value="CC_SR_Kinase"/>
</dbReference>
<evidence type="ECO:0000256" key="3">
    <source>
        <dbReference type="ARBA" id="ARBA00022741"/>
    </source>
</evidence>
<protein>
    <recommendedName>
        <fullName evidence="11">Protein kinase domain-containing protein</fullName>
    </recommendedName>
</protein>
<feature type="compositionally biased region" description="Polar residues" evidence="10">
    <location>
        <begin position="34"/>
        <end position="43"/>
    </location>
</feature>
<evidence type="ECO:0000256" key="1">
    <source>
        <dbReference type="ARBA" id="ARBA00022527"/>
    </source>
</evidence>
<evidence type="ECO:0000256" key="10">
    <source>
        <dbReference type="SAM" id="MobiDB-lite"/>
    </source>
</evidence>
<sequence length="856" mass="95349">MFTEGGGGGGLFNSTSTYSSSCSPPSSLNTSFSEQFESQLHSNQLLQQQQQQQQNGGYDPSSPKTPSLYRPVKKTTTSSRAPKTTTFSNIDEIIHTPFTNDRKMMFHSPETSHSSSIPMSASRPTPDQEVFDVALFSDKKKKNVMNQTPRCPSPPLKSTPASRVISFNSNTPFVHHLSTTSPLVVSSTTPNNPLFSSSSSYSSSTMMDLSSDNPATTKSSNNLFSSFSSTTSNSSVNADSTVFDRNFKILKKLGSGSFSDVFQVKSRNDSKMYAIKQARHPFRGYQERDRAIQEIKNATSLSSHENIVQYFNAWEQTGILFIQTELCEKGTLKEFLDINNGQLPEEVIWNLLLDCCLAVQHIHSHNMLHLDIKPENLFISSNGRLKVGDFGMALKCESNNNNNNSNEEETTNNINDSVDTSPTNIDENETTPKQNKKSDSNNLSIDEDDLYYDFIEGDSRYLAIEFLNDKKLIGIHSDVFSIGVSFFEIVTGKEMPTNGPLWEQLRSDGALEFLEPNKYSEELYSCILSMMKSNHNQRISLIEIFQIPKIVNILIQRKINPNYNVLAEFIPKTPIHPLDRLISHEEANNSGNSPLSTMLLSASQSFLIPFSLRSSSNDLNITNHSSSNSSNNLLNNSQNNIFNNNPEFQFKSNNNSNSNNNNNNNSSNNTNGGGSGFYLRPRNSISKTTTNNNNIQQNTSNNYDSDNEGSGFYQSKSNHSSSENINKKLNFSDLQDYDIQDVDQDEEEEEECEPTPKKLISPRPMMATTMAPPPSVTKQPINRNLKPLAFPDLSSSFGGVGNGIGMNGNSSTSGQKHNILRRSIDPSLQEDLSSPRNLLSLFNETKINKTKKEENK</sequence>
<dbReference type="InterPro" id="IPR011009">
    <property type="entry name" value="Kinase-like_dom_sf"/>
</dbReference>
<evidence type="ECO:0000256" key="4">
    <source>
        <dbReference type="ARBA" id="ARBA00022777"/>
    </source>
</evidence>
<dbReference type="RefSeq" id="XP_004359364.1">
    <property type="nucleotide sequence ID" value="XM_004359307.1"/>
</dbReference>
<dbReference type="GO" id="GO:0110031">
    <property type="term" value="P:negative regulation of G2/MI transition of meiotic cell cycle"/>
    <property type="evidence" value="ECO:0007669"/>
    <property type="project" value="TreeGrafter"/>
</dbReference>
<feature type="compositionally biased region" description="Low complexity" evidence="10">
    <location>
        <begin position="74"/>
        <end position="86"/>
    </location>
</feature>
<dbReference type="PANTHER" id="PTHR11042">
    <property type="entry name" value="EUKARYOTIC TRANSLATION INITIATION FACTOR 2-ALPHA KINASE EIF2-ALPHA KINASE -RELATED"/>
    <property type="match status" value="1"/>
</dbReference>
<feature type="compositionally biased region" description="Low complexity" evidence="10">
    <location>
        <begin position="623"/>
        <end position="645"/>
    </location>
</feature>
<feature type="region of interest" description="Disordered" evidence="10">
    <location>
        <begin position="1"/>
        <end position="93"/>
    </location>
</feature>
<dbReference type="GO" id="GO:0004674">
    <property type="term" value="F:protein serine/threonine kinase activity"/>
    <property type="evidence" value="ECO:0007669"/>
    <property type="project" value="UniProtKB-KW"/>
</dbReference>
<dbReference type="PROSITE" id="PS50011">
    <property type="entry name" value="PROTEIN_KINASE_DOM"/>
    <property type="match status" value="1"/>
</dbReference>
<feature type="compositionally biased region" description="Gly residues" evidence="10">
    <location>
        <begin position="1"/>
        <end position="11"/>
    </location>
</feature>
<proteinExistence type="inferred from homology"/>
<gene>
    <name evidence="12" type="ORF">DFA_01400</name>
</gene>
<dbReference type="Pfam" id="PF07714">
    <property type="entry name" value="PK_Tyr_Ser-Thr"/>
    <property type="match status" value="1"/>
</dbReference>
<evidence type="ECO:0000256" key="8">
    <source>
        <dbReference type="ARBA" id="ARBA00048679"/>
    </source>
</evidence>
<dbReference type="InterPro" id="IPR000719">
    <property type="entry name" value="Prot_kinase_dom"/>
</dbReference>
<dbReference type="Gene3D" id="1.10.510.10">
    <property type="entry name" value="Transferase(Phosphotransferase) domain 1"/>
    <property type="match status" value="1"/>
</dbReference>
<dbReference type="GeneID" id="14873003"/>
<keyword evidence="5 9" id="KW-0067">ATP-binding</keyword>
<keyword evidence="13" id="KW-1185">Reference proteome</keyword>
<keyword evidence="3 9" id="KW-0547">Nucleotide-binding</keyword>
<dbReference type="GO" id="GO:0005737">
    <property type="term" value="C:cytoplasm"/>
    <property type="evidence" value="ECO:0007669"/>
    <property type="project" value="TreeGrafter"/>
</dbReference>
<evidence type="ECO:0000313" key="12">
    <source>
        <dbReference type="EMBL" id="EGG21514.1"/>
    </source>
</evidence>
<feature type="domain" description="Protein kinase" evidence="11">
    <location>
        <begin position="247"/>
        <end position="550"/>
    </location>
</feature>
<keyword evidence="2" id="KW-0808">Transferase</keyword>
<feature type="region of interest" description="Disordered" evidence="10">
    <location>
        <begin position="399"/>
        <end position="442"/>
    </location>
</feature>
<feature type="compositionally biased region" description="Low complexity" evidence="10">
    <location>
        <begin position="652"/>
        <end position="670"/>
    </location>
</feature>
<dbReference type="EMBL" id="GL883010">
    <property type="protein sequence ID" value="EGG21514.1"/>
    <property type="molecule type" value="Genomic_DNA"/>
</dbReference>
<evidence type="ECO:0000259" key="11">
    <source>
        <dbReference type="PROSITE" id="PS50011"/>
    </source>
</evidence>
<feature type="compositionally biased region" description="Polar residues" evidence="10">
    <location>
        <begin position="712"/>
        <end position="729"/>
    </location>
</feature>
<evidence type="ECO:0000256" key="9">
    <source>
        <dbReference type="PROSITE-ProRule" id="PRU10141"/>
    </source>
</evidence>
<feature type="compositionally biased region" description="Polar residues" evidence="10">
    <location>
        <begin position="414"/>
        <end position="425"/>
    </location>
</feature>
<evidence type="ECO:0000256" key="5">
    <source>
        <dbReference type="ARBA" id="ARBA00022840"/>
    </source>
</evidence>
<dbReference type="InterPro" id="IPR001245">
    <property type="entry name" value="Ser-Thr/Tyr_kinase_cat_dom"/>
</dbReference>
<feature type="compositionally biased region" description="Low complexity" evidence="10">
    <location>
        <begin position="683"/>
        <end position="702"/>
    </location>
</feature>
<evidence type="ECO:0000313" key="13">
    <source>
        <dbReference type="Proteomes" id="UP000007797"/>
    </source>
</evidence>
<keyword evidence="1" id="KW-0723">Serine/threonine-protein kinase</keyword>
<dbReference type="STRING" id="1054147.F4PSI4"/>
<evidence type="ECO:0000256" key="7">
    <source>
        <dbReference type="ARBA" id="ARBA00047899"/>
    </source>
</evidence>
<dbReference type="Pfam" id="PF00069">
    <property type="entry name" value="Pkinase"/>
    <property type="match status" value="1"/>
</dbReference>
<dbReference type="KEGG" id="dfa:DFA_01400"/>
<name>F4PSI4_CACFS</name>
<dbReference type="Gene3D" id="3.30.200.20">
    <property type="entry name" value="Phosphorylase Kinase, domain 1"/>
    <property type="match status" value="1"/>
</dbReference>
<evidence type="ECO:0000256" key="2">
    <source>
        <dbReference type="ARBA" id="ARBA00022679"/>
    </source>
</evidence>
<comment type="similarity">
    <text evidence="6">Belongs to the protein kinase superfamily. Ser/Thr protein kinase family. GCN2 subfamily.</text>
</comment>
<comment type="catalytic activity">
    <reaction evidence="8">
        <text>L-seryl-[protein] + ATP = O-phospho-L-seryl-[protein] + ADP + H(+)</text>
        <dbReference type="Rhea" id="RHEA:17989"/>
        <dbReference type="Rhea" id="RHEA-COMP:9863"/>
        <dbReference type="Rhea" id="RHEA-COMP:11604"/>
        <dbReference type="ChEBI" id="CHEBI:15378"/>
        <dbReference type="ChEBI" id="CHEBI:29999"/>
        <dbReference type="ChEBI" id="CHEBI:30616"/>
        <dbReference type="ChEBI" id="CHEBI:83421"/>
        <dbReference type="ChEBI" id="CHEBI:456216"/>
        <dbReference type="EC" id="2.7.11.1"/>
    </reaction>
</comment>
<dbReference type="OrthoDB" id="5337378at2759"/>
<dbReference type="Proteomes" id="UP000007797">
    <property type="component" value="Unassembled WGS sequence"/>
</dbReference>
<organism evidence="12 13">
    <name type="scientific">Cavenderia fasciculata</name>
    <name type="common">Slime mold</name>
    <name type="synonym">Dictyostelium fasciculatum</name>
    <dbReference type="NCBI Taxonomy" id="261658"/>
    <lineage>
        <taxon>Eukaryota</taxon>
        <taxon>Amoebozoa</taxon>
        <taxon>Evosea</taxon>
        <taxon>Eumycetozoa</taxon>
        <taxon>Dictyostelia</taxon>
        <taxon>Acytosteliales</taxon>
        <taxon>Cavenderiaceae</taxon>
        <taxon>Cavenderia</taxon>
    </lineage>
</organism>
<dbReference type="PROSITE" id="PS00108">
    <property type="entry name" value="PROTEIN_KINASE_ST"/>
    <property type="match status" value="1"/>
</dbReference>
<keyword evidence="4" id="KW-0418">Kinase</keyword>
<feature type="compositionally biased region" description="Low complexity" evidence="10">
    <location>
        <begin position="12"/>
        <end position="33"/>
    </location>
</feature>
<dbReference type="GO" id="GO:0005524">
    <property type="term" value="F:ATP binding"/>
    <property type="evidence" value="ECO:0007669"/>
    <property type="project" value="UniProtKB-UniRule"/>
</dbReference>
<dbReference type="AlphaFoldDB" id="F4PSI4"/>
<feature type="compositionally biased region" description="Low complexity" evidence="10">
    <location>
        <begin position="44"/>
        <end position="54"/>
    </location>
</feature>
<dbReference type="GO" id="GO:0005634">
    <property type="term" value="C:nucleus"/>
    <property type="evidence" value="ECO:0007669"/>
    <property type="project" value="TreeGrafter"/>
</dbReference>
<feature type="compositionally biased region" description="Acidic residues" evidence="10">
    <location>
        <begin position="735"/>
        <end position="753"/>
    </location>
</feature>
<feature type="region of interest" description="Disordered" evidence="10">
    <location>
        <begin position="623"/>
        <end position="766"/>
    </location>
</feature>
<dbReference type="SMART" id="SM00220">
    <property type="entry name" value="S_TKc"/>
    <property type="match status" value="1"/>
</dbReference>
<comment type="catalytic activity">
    <reaction evidence="7">
        <text>L-threonyl-[protein] + ATP = O-phospho-L-threonyl-[protein] + ADP + H(+)</text>
        <dbReference type="Rhea" id="RHEA:46608"/>
        <dbReference type="Rhea" id="RHEA-COMP:11060"/>
        <dbReference type="Rhea" id="RHEA-COMP:11605"/>
        <dbReference type="ChEBI" id="CHEBI:15378"/>
        <dbReference type="ChEBI" id="CHEBI:30013"/>
        <dbReference type="ChEBI" id="CHEBI:30616"/>
        <dbReference type="ChEBI" id="CHEBI:61977"/>
        <dbReference type="ChEBI" id="CHEBI:456216"/>
        <dbReference type="EC" id="2.7.11.1"/>
    </reaction>
</comment>
<evidence type="ECO:0000256" key="6">
    <source>
        <dbReference type="ARBA" id="ARBA00037982"/>
    </source>
</evidence>
<dbReference type="SUPFAM" id="SSF56112">
    <property type="entry name" value="Protein kinase-like (PK-like)"/>
    <property type="match status" value="1"/>
</dbReference>